<sequence>MQKIILDKYEQEIEDAIANGEYSSVPKTEFKKTKKIFEEAAKNYFEIKKSKSITLRVKNEDLITVKSKARGVGIPYQRIINMLINGYANDRIKLAI</sequence>
<evidence type="ECO:0000313" key="1">
    <source>
        <dbReference type="EMBL" id="KKP46104.1"/>
    </source>
</evidence>
<proteinExistence type="predicted"/>
<organism evidence="1 2">
    <name type="scientific">Candidatus Woesebacteria bacterium GW2011_GWA2_33_28</name>
    <dbReference type="NCBI Taxonomy" id="1618561"/>
    <lineage>
        <taxon>Bacteria</taxon>
        <taxon>Candidatus Woeseibacteriota</taxon>
    </lineage>
</organism>
<name>A0A0F9ZPT7_9BACT</name>
<reference evidence="1 2" key="1">
    <citation type="journal article" date="2015" name="Nature">
        <title>rRNA introns, odd ribosomes, and small enigmatic genomes across a large radiation of phyla.</title>
        <authorList>
            <person name="Brown C.T."/>
            <person name="Hug L.A."/>
            <person name="Thomas B.C."/>
            <person name="Sharon I."/>
            <person name="Castelle C.J."/>
            <person name="Singh A."/>
            <person name="Wilkins M.J."/>
            <person name="Williams K.H."/>
            <person name="Banfield J.F."/>
        </authorList>
    </citation>
    <scope>NUCLEOTIDE SEQUENCE [LARGE SCALE GENOMIC DNA]</scope>
</reference>
<dbReference type="Proteomes" id="UP000033995">
    <property type="component" value="Unassembled WGS sequence"/>
</dbReference>
<evidence type="ECO:0008006" key="3">
    <source>
        <dbReference type="Google" id="ProtNLM"/>
    </source>
</evidence>
<gene>
    <name evidence="1" type="ORF">UR38_C0014G0009</name>
</gene>
<dbReference type="Pfam" id="PF12441">
    <property type="entry name" value="CopG_antitoxin"/>
    <property type="match status" value="1"/>
</dbReference>
<comment type="caution">
    <text evidence="1">The sequence shown here is derived from an EMBL/GenBank/DDBJ whole genome shotgun (WGS) entry which is preliminary data.</text>
</comment>
<dbReference type="InterPro" id="IPR022148">
    <property type="entry name" value="CopG_antitoxin"/>
</dbReference>
<protein>
    <recommendedName>
        <fullName evidence="3">Antitoxin</fullName>
    </recommendedName>
</protein>
<dbReference type="AlphaFoldDB" id="A0A0F9ZPT7"/>
<accession>A0A0F9ZPT7</accession>
<evidence type="ECO:0000313" key="2">
    <source>
        <dbReference type="Proteomes" id="UP000033995"/>
    </source>
</evidence>
<dbReference type="EMBL" id="LBOZ01000014">
    <property type="protein sequence ID" value="KKP46104.1"/>
    <property type="molecule type" value="Genomic_DNA"/>
</dbReference>